<accession>A0AA38I7P6</accession>
<evidence type="ECO:0000259" key="1">
    <source>
        <dbReference type="SMART" id="SM00355"/>
    </source>
</evidence>
<dbReference type="Proteomes" id="UP001168821">
    <property type="component" value="Unassembled WGS sequence"/>
</dbReference>
<protein>
    <recommendedName>
        <fullName evidence="1">C2H2-type domain-containing protein</fullName>
    </recommendedName>
</protein>
<sequence>MPFLVYSKAHTKSSSKKIHKCGRCPYFTTWYFLMVNHLKRHKWPRIFTCDKATVESYYCKDCNYQTTVTLLFILHVRKHDSIKKQRHEDPPQYSVRKYICGNCPFESHFSMTWYQHTFSCHKTKQIQEVAKQGTVWYYCEKCSFKTKLLTNLKGHCKVMHAPPELKDNFLLKNQMSSRLKKILSHSKSVNKFNC</sequence>
<organism evidence="2 3">
    <name type="scientific">Zophobas morio</name>
    <dbReference type="NCBI Taxonomy" id="2755281"/>
    <lineage>
        <taxon>Eukaryota</taxon>
        <taxon>Metazoa</taxon>
        <taxon>Ecdysozoa</taxon>
        <taxon>Arthropoda</taxon>
        <taxon>Hexapoda</taxon>
        <taxon>Insecta</taxon>
        <taxon>Pterygota</taxon>
        <taxon>Neoptera</taxon>
        <taxon>Endopterygota</taxon>
        <taxon>Coleoptera</taxon>
        <taxon>Polyphaga</taxon>
        <taxon>Cucujiformia</taxon>
        <taxon>Tenebrionidae</taxon>
        <taxon>Zophobas</taxon>
    </lineage>
</organism>
<dbReference type="EMBL" id="JALNTZ010000005">
    <property type="protein sequence ID" value="KAJ3650508.1"/>
    <property type="molecule type" value="Genomic_DNA"/>
</dbReference>
<dbReference type="SMART" id="SM00355">
    <property type="entry name" value="ZnF_C2H2"/>
    <property type="match status" value="4"/>
</dbReference>
<gene>
    <name evidence="2" type="ORF">Zmor_016601</name>
</gene>
<feature type="domain" description="C2H2-type" evidence="1">
    <location>
        <begin position="98"/>
        <end position="121"/>
    </location>
</feature>
<dbReference type="AlphaFoldDB" id="A0AA38I7P6"/>
<feature type="domain" description="C2H2-type" evidence="1">
    <location>
        <begin position="19"/>
        <end position="41"/>
    </location>
</feature>
<feature type="domain" description="C2H2-type" evidence="1">
    <location>
        <begin position="57"/>
        <end position="79"/>
    </location>
</feature>
<comment type="caution">
    <text evidence="2">The sequence shown here is derived from an EMBL/GenBank/DDBJ whole genome shotgun (WGS) entry which is preliminary data.</text>
</comment>
<reference evidence="2" key="1">
    <citation type="journal article" date="2023" name="G3 (Bethesda)">
        <title>Whole genome assemblies of Zophobas morio and Tenebrio molitor.</title>
        <authorList>
            <person name="Kaur S."/>
            <person name="Stinson S.A."/>
            <person name="diCenzo G.C."/>
        </authorList>
    </citation>
    <scope>NUCLEOTIDE SEQUENCE</scope>
    <source>
        <strain evidence="2">QUZm001</strain>
    </source>
</reference>
<keyword evidence="3" id="KW-1185">Reference proteome</keyword>
<feature type="domain" description="C2H2-type" evidence="1">
    <location>
        <begin position="137"/>
        <end position="160"/>
    </location>
</feature>
<evidence type="ECO:0000313" key="2">
    <source>
        <dbReference type="EMBL" id="KAJ3650508.1"/>
    </source>
</evidence>
<proteinExistence type="predicted"/>
<dbReference type="InterPro" id="IPR013087">
    <property type="entry name" value="Znf_C2H2_type"/>
</dbReference>
<evidence type="ECO:0000313" key="3">
    <source>
        <dbReference type="Proteomes" id="UP001168821"/>
    </source>
</evidence>
<name>A0AA38I7P6_9CUCU</name>